<dbReference type="InterPro" id="IPR000829">
    <property type="entry name" value="DAGK"/>
</dbReference>
<feature type="binding site" evidence="17">
    <location>
        <position position="10"/>
    </location>
    <ligand>
        <name>ATP</name>
        <dbReference type="ChEBI" id="CHEBI:30616"/>
    </ligand>
</feature>
<evidence type="ECO:0000256" key="11">
    <source>
        <dbReference type="ARBA" id="ARBA00023098"/>
    </source>
</evidence>
<keyword evidence="3" id="KW-1003">Cell membrane</keyword>
<evidence type="ECO:0000256" key="9">
    <source>
        <dbReference type="ARBA" id="ARBA00022840"/>
    </source>
</evidence>
<protein>
    <submittedName>
        <fullName evidence="20">Diacylglycerol kinase family protein</fullName>
    </submittedName>
</protein>
<dbReference type="GO" id="GO:0005524">
    <property type="term" value="F:ATP binding"/>
    <property type="evidence" value="ECO:0007669"/>
    <property type="project" value="UniProtKB-KW"/>
</dbReference>
<dbReference type="Proteomes" id="UP001139450">
    <property type="component" value="Unassembled WGS sequence"/>
</dbReference>
<dbReference type="PROSITE" id="PS01069">
    <property type="entry name" value="DAGK_PROKAR"/>
    <property type="match status" value="1"/>
</dbReference>
<comment type="cofactor">
    <cofactor evidence="18">
        <name>Mg(2+)</name>
        <dbReference type="ChEBI" id="CHEBI:18420"/>
    </cofactor>
    <text evidence="18">Mn(2+), Zn(2+), Cd(2+) and Co(2+) support activity to lesser extents.</text>
</comment>
<proteinExistence type="inferred from homology"/>
<sequence>MKKFLKGFTYAFNGLKYAAVTQLNFRVHLVAMLTAITLGLYFHLSANEWCWLAFAIAFVLITELLNTAIEILVDLVSPGYNIKAGHIKDVSAAAVLLSAIFAVVVGGIIFIPKLFF</sequence>
<organism evidence="20 21">
    <name type="scientific">Mucilaginibacter straminoryzae</name>
    <dbReference type="NCBI Taxonomy" id="2932774"/>
    <lineage>
        <taxon>Bacteria</taxon>
        <taxon>Pseudomonadati</taxon>
        <taxon>Bacteroidota</taxon>
        <taxon>Sphingobacteriia</taxon>
        <taxon>Sphingobacteriales</taxon>
        <taxon>Sphingobacteriaceae</taxon>
        <taxon>Mucilaginibacter</taxon>
    </lineage>
</organism>
<keyword evidence="11" id="KW-0443">Lipid metabolism</keyword>
<keyword evidence="5" id="KW-0808">Transferase</keyword>
<dbReference type="InterPro" id="IPR033717">
    <property type="entry name" value="UDPK"/>
</dbReference>
<evidence type="ECO:0000256" key="12">
    <source>
        <dbReference type="ARBA" id="ARBA00023136"/>
    </source>
</evidence>
<evidence type="ECO:0000256" key="1">
    <source>
        <dbReference type="ARBA" id="ARBA00004651"/>
    </source>
</evidence>
<keyword evidence="7 17" id="KW-0547">Nucleotide-binding</keyword>
<feature type="binding site" evidence="17">
    <location>
        <position position="70"/>
    </location>
    <ligand>
        <name>ATP</name>
        <dbReference type="ChEBI" id="CHEBI:30616"/>
    </ligand>
</feature>
<keyword evidence="18" id="KW-0460">Magnesium</keyword>
<feature type="active site" description="Proton acceptor" evidence="15">
    <location>
        <position position="63"/>
    </location>
</feature>
<evidence type="ECO:0000313" key="21">
    <source>
        <dbReference type="Proteomes" id="UP001139450"/>
    </source>
</evidence>
<feature type="binding site" evidence="17">
    <location>
        <begin position="88"/>
        <end position="89"/>
    </location>
    <ligand>
        <name>ATP</name>
        <dbReference type="ChEBI" id="CHEBI:30616"/>
    </ligand>
</feature>
<dbReference type="Pfam" id="PF01219">
    <property type="entry name" value="DAGK_prokar"/>
    <property type="match status" value="1"/>
</dbReference>
<feature type="transmembrane region" description="Helical" evidence="19">
    <location>
        <begin position="51"/>
        <end position="73"/>
    </location>
</feature>
<evidence type="ECO:0000256" key="5">
    <source>
        <dbReference type="ARBA" id="ARBA00022679"/>
    </source>
</evidence>
<evidence type="ECO:0000256" key="2">
    <source>
        <dbReference type="ARBA" id="ARBA00005967"/>
    </source>
</evidence>
<dbReference type="AlphaFoldDB" id="A0A9X1WZC1"/>
<dbReference type="InterPro" id="IPR036945">
    <property type="entry name" value="DAGK_sf"/>
</dbReference>
<keyword evidence="18" id="KW-0479">Metal-binding</keyword>
<reference evidence="20" key="1">
    <citation type="submission" date="2022-04" db="EMBL/GenBank/DDBJ databases">
        <title>Mucilaginibacter sp. RS28 isolated from freshwater.</title>
        <authorList>
            <person name="Ko S.-R."/>
        </authorList>
    </citation>
    <scope>NUCLEOTIDE SEQUENCE</scope>
    <source>
        <strain evidence="20">RS28</strain>
    </source>
</reference>
<feature type="binding site" evidence="18">
    <location>
        <position position="70"/>
    </location>
    <ligand>
        <name>a divalent metal cation</name>
        <dbReference type="ChEBI" id="CHEBI:60240"/>
    </ligand>
</feature>
<evidence type="ECO:0000256" key="17">
    <source>
        <dbReference type="PIRSR" id="PIRSR600829-3"/>
    </source>
</evidence>
<keyword evidence="13" id="KW-0594">Phospholipid biosynthesis</keyword>
<keyword evidence="8 20" id="KW-0418">Kinase</keyword>
<keyword evidence="10 19" id="KW-1133">Transmembrane helix</keyword>
<gene>
    <name evidence="20" type="ORF">MUY27_01795</name>
</gene>
<comment type="caution">
    <text evidence="20">The sequence shown here is derived from an EMBL/GenBank/DDBJ whole genome shotgun (WGS) entry which is preliminary data.</text>
</comment>
<accession>A0A9X1WZC1</accession>
<evidence type="ECO:0000256" key="6">
    <source>
        <dbReference type="ARBA" id="ARBA00022692"/>
    </source>
</evidence>
<evidence type="ECO:0000256" key="10">
    <source>
        <dbReference type="ARBA" id="ARBA00022989"/>
    </source>
</evidence>
<comment type="subcellular location">
    <subcellularLocation>
        <location evidence="1">Cell membrane</location>
        <topology evidence="1">Multi-pass membrane protein</topology>
    </subcellularLocation>
</comment>
<dbReference type="GO" id="GO:0005886">
    <property type="term" value="C:plasma membrane"/>
    <property type="evidence" value="ECO:0007669"/>
    <property type="project" value="UniProtKB-SubCell"/>
</dbReference>
<keyword evidence="21" id="KW-1185">Reference proteome</keyword>
<keyword evidence="6 19" id="KW-0812">Transmembrane</keyword>
<keyword evidence="9 17" id="KW-0067">ATP-binding</keyword>
<evidence type="ECO:0000256" key="19">
    <source>
        <dbReference type="SAM" id="Phobius"/>
    </source>
</evidence>
<evidence type="ECO:0000256" key="16">
    <source>
        <dbReference type="PIRSR" id="PIRSR600829-2"/>
    </source>
</evidence>
<dbReference type="PANTHER" id="PTHR34299:SF1">
    <property type="entry name" value="DIACYLGLYCEROL KINASE"/>
    <property type="match status" value="1"/>
</dbReference>
<dbReference type="CDD" id="cd14265">
    <property type="entry name" value="UDPK_IM_like"/>
    <property type="match status" value="1"/>
</dbReference>
<dbReference type="EMBL" id="JALJEJ010000001">
    <property type="protein sequence ID" value="MCJ8208422.1"/>
    <property type="molecule type" value="Genomic_DNA"/>
</dbReference>
<evidence type="ECO:0000313" key="20">
    <source>
        <dbReference type="EMBL" id="MCJ8208422.1"/>
    </source>
</evidence>
<evidence type="ECO:0000256" key="13">
    <source>
        <dbReference type="ARBA" id="ARBA00023209"/>
    </source>
</evidence>
<dbReference type="GO" id="GO:0046872">
    <property type="term" value="F:metal ion binding"/>
    <property type="evidence" value="ECO:0007669"/>
    <property type="project" value="UniProtKB-KW"/>
</dbReference>
<feature type="transmembrane region" description="Helical" evidence="19">
    <location>
        <begin position="25"/>
        <end position="44"/>
    </location>
</feature>
<feature type="binding site" evidence="16">
    <location>
        <position position="63"/>
    </location>
    <ligand>
        <name>substrate</name>
    </ligand>
</feature>
<evidence type="ECO:0000256" key="14">
    <source>
        <dbReference type="ARBA" id="ARBA00023264"/>
    </source>
</evidence>
<comment type="similarity">
    <text evidence="2">Belongs to the bacterial diacylglycerol kinase family.</text>
</comment>
<evidence type="ECO:0000256" key="15">
    <source>
        <dbReference type="PIRSR" id="PIRSR600829-1"/>
    </source>
</evidence>
<dbReference type="GO" id="GO:0016301">
    <property type="term" value="F:kinase activity"/>
    <property type="evidence" value="ECO:0007669"/>
    <property type="project" value="UniProtKB-KW"/>
</dbReference>
<dbReference type="GO" id="GO:0008654">
    <property type="term" value="P:phospholipid biosynthetic process"/>
    <property type="evidence" value="ECO:0007669"/>
    <property type="project" value="UniProtKB-KW"/>
</dbReference>
<evidence type="ECO:0000256" key="8">
    <source>
        <dbReference type="ARBA" id="ARBA00022777"/>
    </source>
</evidence>
<evidence type="ECO:0000256" key="7">
    <source>
        <dbReference type="ARBA" id="ARBA00022741"/>
    </source>
</evidence>
<feature type="transmembrane region" description="Helical" evidence="19">
    <location>
        <begin position="93"/>
        <end position="115"/>
    </location>
</feature>
<evidence type="ECO:0000256" key="4">
    <source>
        <dbReference type="ARBA" id="ARBA00022516"/>
    </source>
</evidence>
<dbReference type="Gene3D" id="1.10.287.3610">
    <property type="match status" value="1"/>
</dbReference>
<keyword evidence="14" id="KW-1208">Phospholipid metabolism</keyword>
<dbReference type="PANTHER" id="PTHR34299">
    <property type="entry name" value="DIACYLGLYCEROL KINASE"/>
    <property type="match status" value="1"/>
</dbReference>
<name>A0A9X1WZC1_9SPHI</name>
<evidence type="ECO:0000256" key="18">
    <source>
        <dbReference type="PIRSR" id="PIRSR600829-4"/>
    </source>
</evidence>
<keyword evidence="4" id="KW-0444">Lipid biosynthesis</keyword>
<dbReference type="RefSeq" id="WP_245128252.1">
    <property type="nucleotide sequence ID" value="NZ_JALJEJ010000001.1"/>
</dbReference>
<keyword evidence="12 19" id="KW-0472">Membrane</keyword>
<evidence type="ECO:0000256" key="3">
    <source>
        <dbReference type="ARBA" id="ARBA00022475"/>
    </source>
</evidence>